<dbReference type="OrthoDB" id="20872at2759"/>
<dbReference type="EMBL" id="JAGPYM010000208">
    <property type="protein sequence ID" value="KAH6865355.1"/>
    <property type="molecule type" value="Genomic_DNA"/>
</dbReference>
<evidence type="ECO:0000313" key="4">
    <source>
        <dbReference type="Proteomes" id="UP000777438"/>
    </source>
</evidence>
<dbReference type="Pfam" id="PF14479">
    <property type="entry name" value="HeLo"/>
    <property type="match status" value="1"/>
</dbReference>
<dbReference type="Proteomes" id="UP000777438">
    <property type="component" value="Unassembled WGS sequence"/>
</dbReference>
<evidence type="ECO:0000313" key="3">
    <source>
        <dbReference type="EMBL" id="KAH6865355.1"/>
    </source>
</evidence>
<feature type="domain" description="Het-s prion-forming" evidence="1">
    <location>
        <begin position="158"/>
        <end position="222"/>
    </location>
</feature>
<reference evidence="3 4" key="1">
    <citation type="journal article" date="2021" name="Nat. Commun.">
        <title>Genetic determinants of endophytism in the Arabidopsis root mycobiome.</title>
        <authorList>
            <person name="Mesny F."/>
            <person name="Miyauchi S."/>
            <person name="Thiergart T."/>
            <person name="Pickel B."/>
            <person name="Atanasova L."/>
            <person name="Karlsson M."/>
            <person name="Huettel B."/>
            <person name="Barry K.W."/>
            <person name="Haridas S."/>
            <person name="Chen C."/>
            <person name="Bauer D."/>
            <person name="Andreopoulos W."/>
            <person name="Pangilinan J."/>
            <person name="LaButti K."/>
            <person name="Riley R."/>
            <person name="Lipzen A."/>
            <person name="Clum A."/>
            <person name="Drula E."/>
            <person name="Henrissat B."/>
            <person name="Kohler A."/>
            <person name="Grigoriev I.V."/>
            <person name="Martin F.M."/>
            <person name="Hacquard S."/>
        </authorList>
    </citation>
    <scope>NUCLEOTIDE SEQUENCE [LARGE SCALE GENOMIC DNA]</scope>
    <source>
        <strain evidence="3 4">MPI-CAGE-CH-0241</strain>
    </source>
</reference>
<name>A0A9P9AHE0_9HYPO</name>
<comment type="caution">
    <text evidence="3">The sequence shown here is derived from an EMBL/GenBank/DDBJ whole genome shotgun (WGS) entry which is preliminary data.</text>
</comment>
<dbReference type="InterPro" id="IPR038305">
    <property type="entry name" value="HeLo_sf"/>
</dbReference>
<gene>
    <name evidence="3" type="ORF">B0T10DRAFT_420429</name>
</gene>
<dbReference type="Gene3D" id="1.20.120.1020">
    <property type="entry name" value="Prion-inhibition and propagation, HeLo domain"/>
    <property type="match status" value="1"/>
</dbReference>
<organism evidence="3 4">
    <name type="scientific">Thelonectria olida</name>
    <dbReference type="NCBI Taxonomy" id="1576542"/>
    <lineage>
        <taxon>Eukaryota</taxon>
        <taxon>Fungi</taxon>
        <taxon>Dikarya</taxon>
        <taxon>Ascomycota</taxon>
        <taxon>Pezizomycotina</taxon>
        <taxon>Sordariomycetes</taxon>
        <taxon>Hypocreomycetidae</taxon>
        <taxon>Hypocreales</taxon>
        <taxon>Nectriaceae</taxon>
        <taxon>Thelonectria</taxon>
    </lineage>
</organism>
<feature type="domain" description="Prion-inhibition and propagation HeLo" evidence="2">
    <location>
        <begin position="15"/>
        <end position="140"/>
    </location>
</feature>
<evidence type="ECO:0000259" key="1">
    <source>
        <dbReference type="Pfam" id="PF11558"/>
    </source>
</evidence>
<dbReference type="Pfam" id="PF11558">
    <property type="entry name" value="HET-s_218-289"/>
    <property type="match status" value="1"/>
</dbReference>
<dbReference type="AlphaFoldDB" id="A0A9P9AHE0"/>
<dbReference type="InterPro" id="IPR021084">
    <property type="entry name" value="Het-s_prion_dom"/>
</dbReference>
<feature type="non-terminal residue" evidence="3">
    <location>
        <position position="1"/>
    </location>
</feature>
<protein>
    <submittedName>
        <fullName evidence="3">Heterokaryon incompatibility protein s</fullName>
    </submittedName>
</protein>
<keyword evidence="4" id="KW-1185">Reference proteome</keyword>
<sequence>INDDARFQSPSPTENSVRLAQSILDEISRLFGATSKISKRYEMRADPKDLVLFNDGDMKPAGRGLHNHMKSLAKQRQANTNLAKKAAWALYDGKHLDNFVNQIAASLDELETVLPVGAARKKSVKIEIEELEDEPRLKMLKEAAHEVDELLEEEIGHKINTIEGRNWAGDLKTDGEARVQLGNIHYEGALRGGIAIQDYTTNSVDSLISKGRSGVHIGNTYGGRGIWG</sequence>
<accession>A0A9P9AHE0</accession>
<evidence type="ECO:0000259" key="2">
    <source>
        <dbReference type="Pfam" id="PF14479"/>
    </source>
</evidence>
<dbReference type="InterPro" id="IPR029498">
    <property type="entry name" value="HeLo_dom"/>
</dbReference>
<proteinExistence type="predicted"/>